<feature type="compositionally biased region" description="Polar residues" evidence="1">
    <location>
        <begin position="7"/>
        <end position="21"/>
    </location>
</feature>
<dbReference type="InterPro" id="IPR041698">
    <property type="entry name" value="Methyltransf_25"/>
</dbReference>
<evidence type="ECO:0000256" key="1">
    <source>
        <dbReference type="SAM" id="MobiDB-lite"/>
    </source>
</evidence>
<dbReference type="SUPFAM" id="SSF53335">
    <property type="entry name" value="S-adenosyl-L-methionine-dependent methyltransferases"/>
    <property type="match status" value="1"/>
</dbReference>
<dbReference type="AlphaFoldDB" id="A0A5J4K5Q0"/>
<evidence type="ECO:0000313" key="4">
    <source>
        <dbReference type="Proteomes" id="UP000334820"/>
    </source>
</evidence>
<keyword evidence="4" id="KW-1185">Reference proteome</keyword>
<dbReference type="GO" id="GO:0008168">
    <property type="term" value="F:methyltransferase activity"/>
    <property type="evidence" value="ECO:0007669"/>
    <property type="project" value="TreeGrafter"/>
</dbReference>
<organism evidence="3 4">
    <name type="scientific">Thermogemmatispora aurantia</name>
    <dbReference type="NCBI Taxonomy" id="2045279"/>
    <lineage>
        <taxon>Bacteria</taxon>
        <taxon>Bacillati</taxon>
        <taxon>Chloroflexota</taxon>
        <taxon>Ktedonobacteria</taxon>
        <taxon>Thermogemmatisporales</taxon>
        <taxon>Thermogemmatisporaceae</taxon>
        <taxon>Thermogemmatispora</taxon>
    </lineage>
</organism>
<accession>A0A5J4K5Q0</accession>
<feature type="region of interest" description="Disordered" evidence="1">
    <location>
        <begin position="1"/>
        <end position="21"/>
    </location>
</feature>
<dbReference type="Pfam" id="PF13649">
    <property type="entry name" value="Methyltransf_25"/>
    <property type="match status" value="1"/>
</dbReference>
<feature type="domain" description="Methyltransferase" evidence="2">
    <location>
        <begin position="62"/>
        <end position="159"/>
    </location>
</feature>
<dbReference type="InterPro" id="IPR029063">
    <property type="entry name" value="SAM-dependent_MTases_sf"/>
</dbReference>
<dbReference type="EMBL" id="BKZV01000002">
    <property type="protein sequence ID" value="GER82855.1"/>
    <property type="molecule type" value="Genomic_DNA"/>
</dbReference>
<reference evidence="3 4" key="1">
    <citation type="journal article" date="2019" name="Int. J. Syst. Evol. Microbiol.">
        <title>Thermogemmatispora aurantia sp. nov. and Thermogemmatispora argillosa sp. nov., within the class Ktedonobacteria, and emended description of the genus Thermogemmatispora.</title>
        <authorList>
            <person name="Zheng Y."/>
            <person name="Wang C.M."/>
            <person name="Sakai Y."/>
            <person name="Abe K."/>
            <person name="Yokota A."/>
            <person name="Yabe S."/>
        </authorList>
    </citation>
    <scope>NUCLEOTIDE SEQUENCE [LARGE SCALE GENOMIC DNA]</scope>
    <source>
        <strain evidence="3 4">A1-2</strain>
    </source>
</reference>
<evidence type="ECO:0000259" key="2">
    <source>
        <dbReference type="Pfam" id="PF13649"/>
    </source>
</evidence>
<evidence type="ECO:0000313" key="3">
    <source>
        <dbReference type="EMBL" id="GER82855.1"/>
    </source>
</evidence>
<protein>
    <recommendedName>
        <fullName evidence="2">Methyltransferase domain-containing protein</fullName>
    </recommendedName>
</protein>
<dbReference type="RefSeq" id="WP_170293127.1">
    <property type="nucleotide sequence ID" value="NZ_BKZV01000002.1"/>
</dbReference>
<dbReference type="Proteomes" id="UP000334820">
    <property type="component" value="Unassembled WGS sequence"/>
</dbReference>
<gene>
    <name evidence="3" type="ORF">KTAU_14920</name>
</gene>
<dbReference type="PANTHER" id="PTHR43591:SF24">
    <property type="entry name" value="2-METHOXY-6-POLYPRENYL-1,4-BENZOQUINOL METHYLASE, MITOCHONDRIAL"/>
    <property type="match status" value="1"/>
</dbReference>
<comment type="caution">
    <text evidence="3">The sequence shown here is derived from an EMBL/GenBank/DDBJ whole genome shotgun (WGS) entry which is preliminary data.</text>
</comment>
<name>A0A5J4K5Q0_9CHLR</name>
<dbReference type="CDD" id="cd02440">
    <property type="entry name" value="AdoMet_MTases"/>
    <property type="match status" value="1"/>
</dbReference>
<dbReference type="PANTHER" id="PTHR43591">
    <property type="entry name" value="METHYLTRANSFERASE"/>
    <property type="match status" value="1"/>
</dbReference>
<dbReference type="Gene3D" id="3.40.50.150">
    <property type="entry name" value="Vaccinia Virus protein VP39"/>
    <property type="match status" value="1"/>
</dbReference>
<proteinExistence type="predicted"/>
<sequence>MTHSEPEPQAQSSQFPQGSTYPLDSEQVEELARLVQQDRLVTEAMGGLFPEGQTLPEGGHLLDLACGPGGWTCEVAFQHPSAEVIGVDISPSIVEYANTSARSRGLPNVQFLVMDIRQPLAFPDASFDLINGRFLSSFMPPDAWPRLLAECRRLLKPGGVLRLTETECGLTTSAAAERCFALAAAAFKRAGLSFSPDGRHIGITPVLPRLLRQAGFQDVRLRASAAEWSSDAPMHYVFFKDMLVAFQLGKPFAIRTGVASAEEVDQLYQQAIAEMQADDFCAVWTWLTVWGQKPNASA</sequence>